<dbReference type="Gramene" id="Pp3c5_1250V3.1">
    <property type="protein sequence ID" value="PAC:32955968.CDS.1"/>
    <property type="gene ID" value="Pp3c5_1250"/>
</dbReference>
<feature type="compositionally biased region" description="Basic and acidic residues" evidence="1">
    <location>
        <begin position="701"/>
        <end position="712"/>
    </location>
</feature>
<dbReference type="eggNOG" id="ENOG502SZKK">
    <property type="taxonomic scope" value="Eukaryota"/>
</dbReference>
<feature type="compositionally biased region" description="Basic and acidic residues" evidence="1">
    <location>
        <begin position="415"/>
        <end position="430"/>
    </location>
</feature>
<dbReference type="OrthoDB" id="649865at2759"/>
<dbReference type="RefSeq" id="XP_024375554.1">
    <property type="nucleotide sequence ID" value="XM_024519786.2"/>
</dbReference>
<feature type="region of interest" description="Disordered" evidence="1">
    <location>
        <begin position="407"/>
        <end position="437"/>
    </location>
</feature>
<dbReference type="RefSeq" id="XP_073390300.1">
    <property type="nucleotide sequence ID" value="XM_073534199.1"/>
</dbReference>
<reference evidence="3" key="3">
    <citation type="submission" date="2020-12" db="UniProtKB">
        <authorList>
            <consortium name="EnsemblPlants"/>
        </authorList>
    </citation>
    <scope>IDENTIFICATION</scope>
</reference>
<protein>
    <submittedName>
        <fullName evidence="2 3">Uncharacterized protein</fullName>
    </submittedName>
</protein>
<dbReference type="PaxDb" id="3218-PP1S72_16V6.1"/>
<dbReference type="PANTHER" id="PTHR34125">
    <property type="entry name" value="OS01G0762900 PROTEIN"/>
    <property type="match status" value="1"/>
</dbReference>
<dbReference type="RefSeq" id="XP_073390301.1">
    <property type="nucleotide sequence ID" value="XM_073534200.1"/>
</dbReference>
<proteinExistence type="predicted"/>
<feature type="compositionally biased region" description="Pro residues" evidence="1">
    <location>
        <begin position="800"/>
        <end position="812"/>
    </location>
</feature>
<feature type="region of interest" description="Disordered" evidence="1">
    <location>
        <begin position="189"/>
        <end position="211"/>
    </location>
</feature>
<dbReference type="EnsemblPlants" id="Pp3c5_1250V3.2">
    <property type="protein sequence ID" value="PAC:32955969.CDS.1"/>
    <property type="gene ID" value="Pp3c5_1250"/>
</dbReference>
<dbReference type="AlphaFoldDB" id="A9SEZ7"/>
<feature type="compositionally biased region" description="Basic and acidic residues" evidence="1">
    <location>
        <begin position="68"/>
        <end position="79"/>
    </location>
</feature>
<dbReference type="PANTHER" id="PTHR34125:SF7">
    <property type="entry name" value="TRANSMEMBRANE PROTEIN"/>
    <property type="match status" value="1"/>
</dbReference>
<organism evidence="2">
    <name type="scientific">Physcomitrium patens</name>
    <name type="common">Spreading-leaved earth moss</name>
    <name type="synonym">Physcomitrella patens</name>
    <dbReference type="NCBI Taxonomy" id="3218"/>
    <lineage>
        <taxon>Eukaryota</taxon>
        <taxon>Viridiplantae</taxon>
        <taxon>Streptophyta</taxon>
        <taxon>Embryophyta</taxon>
        <taxon>Bryophyta</taxon>
        <taxon>Bryophytina</taxon>
        <taxon>Bryopsida</taxon>
        <taxon>Funariidae</taxon>
        <taxon>Funariales</taxon>
        <taxon>Funariaceae</taxon>
        <taxon>Physcomitrium</taxon>
    </lineage>
</organism>
<feature type="compositionally biased region" description="Basic and acidic residues" evidence="1">
    <location>
        <begin position="88"/>
        <end position="98"/>
    </location>
</feature>
<reference evidence="2 4" key="2">
    <citation type="journal article" date="2018" name="Plant J.">
        <title>The Physcomitrella patens chromosome-scale assembly reveals moss genome structure and evolution.</title>
        <authorList>
            <person name="Lang D."/>
            <person name="Ullrich K.K."/>
            <person name="Murat F."/>
            <person name="Fuchs J."/>
            <person name="Jenkins J."/>
            <person name="Haas F.B."/>
            <person name="Piednoel M."/>
            <person name="Gundlach H."/>
            <person name="Van Bel M."/>
            <person name="Meyberg R."/>
            <person name="Vives C."/>
            <person name="Morata J."/>
            <person name="Symeonidi A."/>
            <person name="Hiss M."/>
            <person name="Muchero W."/>
            <person name="Kamisugi Y."/>
            <person name="Saleh O."/>
            <person name="Blanc G."/>
            <person name="Decker E.L."/>
            <person name="van Gessel N."/>
            <person name="Grimwood J."/>
            <person name="Hayes R.D."/>
            <person name="Graham S.W."/>
            <person name="Gunter L.E."/>
            <person name="McDaniel S.F."/>
            <person name="Hoernstein S.N.W."/>
            <person name="Larsson A."/>
            <person name="Li F.W."/>
            <person name="Perroud P.F."/>
            <person name="Phillips J."/>
            <person name="Ranjan P."/>
            <person name="Rokshar D.S."/>
            <person name="Rothfels C.J."/>
            <person name="Schneider L."/>
            <person name="Shu S."/>
            <person name="Stevenson D.W."/>
            <person name="Thummler F."/>
            <person name="Tillich M."/>
            <person name="Villarreal Aguilar J.C."/>
            <person name="Widiez T."/>
            <person name="Wong G.K."/>
            <person name="Wymore A."/>
            <person name="Zhang Y."/>
            <person name="Zimmer A.D."/>
            <person name="Quatrano R.S."/>
            <person name="Mayer K.F.X."/>
            <person name="Goodstein D."/>
            <person name="Casacuberta J.M."/>
            <person name="Vandepoele K."/>
            <person name="Reski R."/>
            <person name="Cuming A.C."/>
            <person name="Tuskan G.A."/>
            <person name="Maumus F."/>
            <person name="Salse J."/>
            <person name="Schmutz J."/>
            <person name="Rensing S.A."/>
        </authorList>
    </citation>
    <scope>NUCLEOTIDE SEQUENCE [LARGE SCALE GENOMIC DNA]</scope>
    <source>
        <strain evidence="3 4">cv. Gransden 2004</strain>
    </source>
</reference>
<feature type="region of interest" description="Disordered" evidence="1">
    <location>
        <begin position="749"/>
        <end position="812"/>
    </location>
</feature>
<evidence type="ECO:0000313" key="4">
    <source>
        <dbReference type="Proteomes" id="UP000006727"/>
    </source>
</evidence>
<evidence type="ECO:0000313" key="3">
    <source>
        <dbReference type="EnsemblPlants" id="PAC:32955968.CDS.1"/>
    </source>
</evidence>
<dbReference type="Gramene" id="Pp3c5_1250V3.2">
    <property type="protein sequence ID" value="PAC:32955969.CDS.1"/>
    <property type="gene ID" value="Pp3c5_1250"/>
</dbReference>
<dbReference type="EMBL" id="ABEU02000005">
    <property type="protein sequence ID" value="PNR53401.1"/>
    <property type="molecule type" value="Genomic_DNA"/>
</dbReference>
<evidence type="ECO:0000313" key="2">
    <source>
        <dbReference type="EMBL" id="PNR53401.1"/>
    </source>
</evidence>
<reference evidence="2 4" key="1">
    <citation type="journal article" date="2008" name="Science">
        <title>The Physcomitrella genome reveals evolutionary insights into the conquest of land by plants.</title>
        <authorList>
            <person name="Rensing S."/>
            <person name="Lang D."/>
            <person name="Zimmer A."/>
            <person name="Terry A."/>
            <person name="Salamov A."/>
            <person name="Shapiro H."/>
            <person name="Nishiyama T."/>
            <person name="Perroud P.-F."/>
            <person name="Lindquist E."/>
            <person name="Kamisugi Y."/>
            <person name="Tanahashi T."/>
            <person name="Sakakibara K."/>
            <person name="Fujita T."/>
            <person name="Oishi K."/>
            <person name="Shin-I T."/>
            <person name="Kuroki Y."/>
            <person name="Toyoda A."/>
            <person name="Suzuki Y."/>
            <person name="Hashimoto A."/>
            <person name="Yamaguchi K."/>
            <person name="Sugano A."/>
            <person name="Kohara Y."/>
            <person name="Fujiyama A."/>
            <person name="Anterola A."/>
            <person name="Aoki S."/>
            <person name="Ashton N."/>
            <person name="Barbazuk W.B."/>
            <person name="Barker E."/>
            <person name="Bennetzen J."/>
            <person name="Bezanilla M."/>
            <person name="Blankenship R."/>
            <person name="Cho S.H."/>
            <person name="Dutcher S."/>
            <person name="Estelle M."/>
            <person name="Fawcett J.A."/>
            <person name="Gundlach H."/>
            <person name="Hanada K."/>
            <person name="Heyl A."/>
            <person name="Hicks K.A."/>
            <person name="Hugh J."/>
            <person name="Lohr M."/>
            <person name="Mayer K."/>
            <person name="Melkozernov A."/>
            <person name="Murata T."/>
            <person name="Nelson D."/>
            <person name="Pils B."/>
            <person name="Prigge M."/>
            <person name="Reiss B."/>
            <person name="Renner T."/>
            <person name="Rombauts S."/>
            <person name="Rushton P."/>
            <person name="Sanderfoot A."/>
            <person name="Schween G."/>
            <person name="Shiu S.-H."/>
            <person name="Stueber K."/>
            <person name="Theodoulou F.L."/>
            <person name="Tu H."/>
            <person name="Van de Peer Y."/>
            <person name="Verrier P.J."/>
            <person name="Waters E."/>
            <person name="Wood A."/>
            <person name="Yang L."/>
            <person name="Cove D."/>
            <person name="Cuming A."/>
            <person name="Hasebe M."/>
            <person name="Lucas S."/>
            <person name="Mishler D.B."/>
            <person name="Reski R."/>
            <person name="Grigoriev I."/>
            <person name="Quatrano R.S."/>
            <person name="Boore J.L."/>
        </authorList>
    </citation>
    <scope>NUCLEOTIDE SEQUENCE [LARGE SCALE GENOMIC DNA]</scope>
    <source>
        <strain evidence="3 4">cv. Gransden 2004</strain>
    </source>
</reference>
<dbReference type="EnsemblPlants" id="Pp3c5_1250V3.1">
    <property type="protein sequence ID" value="PAC:32955968.CDS.1"/>
    <property type="gene ID" value="Pp3c5_1250"/>
</dbReference>
<name>A9SEZ7_PHYPA</name>
<dbReference type="HOGENOM" id="CLU_351047_0_0_1"/>
<feature type="region of interest" description="Disordered" evidence="1">
    <location>
        <begin position="61"/>
        <end position="98"/>
    </location>
</feature>
<dbReference type="RefSeq" id="XP_024375555.1">
    <property type="nucleotide sequence ID" value="XM_024519787.2"/>
</dbReference>
<dbReference type="GeneID" id="112282332"/>
<gene>
    <name evidence="3" type="primary">LOC112282332</name>
    <name evidence="2" type="ORF">PHYPA_007076</name>
</gene>
<dbReference type="RefSeq" id="XP_024375553.1">
    <property type="nucleotide sequence ID" value="XM_024519785.2"/>
</dbReference>
<feature type="region of interest" description="Disordered" evidence="1">
    <location>
        <begin position="701"/>
        <end position="731"/>
    </location>
</feature>
<dbReference type="RefSeq" id="XP_073390302.1">
    <property type="nucleotide sequence ID" value="XM_073534201.1"/>
</dbReference>
<sequence>MGSSALSEIGTLISNHPYVSCSLLVFLTPPFFPILKFFSPLLISTALFFLALVTMGPHFEDQSDQEGDLQRSLEDKTGHESILGTRTESGERDIKRKTPSKDFRSTIADWAKSCKDSGLTWVEEKLRNENWRGASLNDDNVSILQEAFAHRAEEQPRAMVKLATRRIPAEEERVAEQHSLQRQVIHEIPNLDSRRSSRSVSDGGFERPPSFTTRTAARELPHDFFSPHPSFSRRPDSDVLFKNGISTPTEHDMPPLVNGPAEVTAPLYDSFEDDMDTSDDEYGHYHARHDEDMHLEVGERSSDPEHISREELPAANATRDHLLPFTVIEEDLPSSSDSDEELILFTGLHHRNGAMEPPVPIIHDVVHDRDMNLHDQQTAHVTGTHAEIAPHDDDDAEEHAPPAELEALPVPAPNTHHEDHPLPAAAHEKTSLPSGDVELHDIPELEDILPVEGNSRELPPTVAESTESIPRDLHVADKGVGEFPAGHNEPDISNVPKDHVTISEEFYAKSEAHVLNADASVEPPHFVERSLSLPVMGSLADTGSIESAPAHEDLPPLDEPLPDKFQEPANSSVALNHAISLPAAMKPIHPIVIPPKTLDEGPRSPDTDLGYATTPDHERRGLARRGFFAPERYNSITSASGDELEHGPPVKQLSTKEKIEQKLEALCNSIPRDSTSRSADISLLRATTDEQVIHVADKMKSFVEDSPSRKFQPDAPQLKITPPSTKVPLNASLSKSAILISALGRPSIRTSRYASAGESSESSDGDEQIDLDSDVGSETDSDVEITGYGKPGTRLKAPPRLSPKPSPKPRAA</sequence>
<keyword evidence="4" id="KW-1185">Reference proteome</keyword>
<feature type="compositionally biased region" description="Acidic residues" evidence="1">
    <location>
        <begin position="761"/>
        <end position="783"/>
    </location>
</feature>
<accession>A9SEZ7</accession>
<dbReference type="Proteomes" id="UP000006727">
    <property type="component" value="Chromosome 5"/>
</dbReference>
<evidence type="ECO:0000256" key="1">
    <source>
        <dbReference type="SAM" id="MobiDB-lite"/>
    </source>
</evidence>